<proteinExistence type="predicted"/>
<gene>
    <name evidence="1" type="ORF">CgunFtcFv8_025361</name>
</gene>
<dbReference type="EMBL" id="JAURVH010001532">
    <property type="protein sequence ID" value="KAK5900399.1"/>
    <property type="molecule type" value="Genomic_DNA"/>
</dbReference>
<evidence type="ECO:0000313" key="2">
    <source>
        <dbReference type="Proteomes" id="UP001331515"/>
    </source>
</evidence>
<name>A0AAN8H5L9_CHAGU</name>
<dbReference type="AlphaFoldDB" id="A0AAN8H5L9"/>
<dbReference type="Proteomes" id="UP001331515">
    <property type="component" value="Unassembled WGS sequence"/>
</dbReference>
<evidence type="ECO:0000313" key="1">
    <source>
        <dbReference type="EMBL" id="KAK5900399.1"/>
    </source>
</evidence>
<sequence length="69" mass="7380">MRLKSSTAALITTYTERVDDATGTRSLYGALRKTGGEAPHGEADTLKLSDMSSERLTLKCTNSNSDTSP</sequence>
<reference evidence="1 2" key="1">
    <citation type="journal article" date="2023" name="Mol. Biol. Evol.">
        <title>Genomics of Secondarily Temperate Adaptation in the Only Non-Antarctic Icefish.</title>
        <authorList>
            <person name="Rivera-Colon A.G."/>
            <person name="Rayamajhi N."/>
            <person name="Minhas B.F."/>
            <person name="Madrigal G."/>
            <person name="Bilyk K.T."/>
            <person name="Yoon V."/>
            <person name="Hune M."/>
            <person name="Gregory S."/>
            <person name="Cheng C.H.C."/>
            <person name="Catchen J.M."/>
        </authorList>
    </citation>
    <scope>NUCLEOTIDE SEQUENCE [LARGE SCALE GENOMIC DNA]</scope>
    <source>
        <tissue evidence="1">White muscle</tissue>
    </source>
</reference>
<protein>
    <submittedName>
        <fullName evidence="1">Uncharacterized protein</fullName>
    </submittedName>
</protein>
<organism evidence="1 2">
    <name type="scientific">Champsocephalus gunnari</name>
    <name type="common">Mackerel icefish</name>
    <dbReference type="NCBI Taxonomy" id="52237"/>
    <lineage>
        <taxon>Eukaryota</taxon>
        <taxon>Metazoa</taxon>
        <taxon>Chordata</taxon>
        <taxon>Craniata</taxon>
        <taxon>Vertebrata</taxon>
        <taxon>Euteleostomi</taxon>
        <taxon>Actinopterygii</taxon>
        <taxon>Neopterygii</taxon>
        <taxon>Teleostei</taxon>
        <taxon>Neoteleostei</taxon>
        <taxon>Acanthomorphata</taxon>
        <taxon>Eupercaria</taxon>
        <taxon>Perciformes</taxon>
        <taxon>Notothenioidei</taxon>
        <taxon>Channichthyidae</taxon>
        <taxon>Champsocephalus</taxon>
    </lineage>
</organism>
<accession>A0AAN8H5L9</accession>
<keyword evidence="2" id="KW-1185">Reference proteome</keyword>
<comment type="caution">
    <text evidence="1">The sequence shown here is derived from an EMBL/GenBank/DDBJ whole genome shotgun (WGS) entry which is preliminary data.</text>
</comment>